<dbReference type="GeneID" id="105310288"/>
<dbReference type="RefSeq" id="XP_023382426.1">
    <property type="nucleotide sequence ID" value="XM_023526658.1"/>
</dbReference>
<evidence type="ECO:0000313" key="2">
    <source>
        <dbReference type="RefSeq" id="XP_011384778.1"/>
    </source>
</evidence>
<accession>A0A6P3RNW5</accession>
<dbReference type="RefSeq" id="XP_011384778.1">
    <property type="nucleotide sequence ID" value="XM_011386476.2"/>
</dbReference>
<dbReference type="KEGG" id="pvp:105310288"/>
<proteinExistence type="predicted"/>
<gene>
    <name evidence="2 3" type="primary">LOC105310288</name>
</gene>
<evidence type="ECO:0000313" key="1">
    <source>
        <dbReference type="Proteomes" id="UP000515202"/>
    </source>
</evidence>
<keyword evidence="1" id="KW-1185">Reference proteome</keyword>
<name>A0A6P3RNW5_PTEVA</name>
<evidence type="ECO:0000313" key="3">
    <source>
        <dbReference type="RefSeq" id="XP_023382426.1"/>
    </source>
</evidence>
<reference evidence="2 3" key="1">
    <citation type="submission" date="2025-04" db="UniProtKB">
        <authorList>
            <consortium name="RefSeq"/>
        </authorList>
    </citation>
    <scope>IDENTIFICATION</scope>
    <source>
        <tissue evidence="2 3">Kidney</tissue>
    </source>
</reference>
<protein>
    <submittedName>
        <fullName evidence="2 3">Intraflagellar transport protein 172 homolog</fullName>
    </submittedName>
</protein>
<dbReference type="OrthoDB" id="2186662at2759"/>
<dbReference type="AlphaFoldDB" id="A0A6P3RNW5"/>
<dbReference type="Proteomes" id="UP000515202">
    <property type="component" value="Unplaced"/>
</dbReference>
<sequence length="96" mass="10744">MDQRLEQVLPRDERGAYEASLVAASTGVRALPCLITGYPILRNKIEFKRPGKAANKDNWNKFLMAIKTSHSPVCQDVLKFISQWCGGLPSTSFSFQ</sequence>
<organism evidence="1 2">
    <name type="scientific">Pteropus vampyrus</name>
    <name type="common">Large flying fox</name>
    <dbReference type="NCBI Taxonomy" id="132908"/>
    <lineage>
        <taxon>Eukaryota</taxon>
        <taxon>Metazoa</taxon>
        <taxon>Chordata</taxon>
        <taxon>Craniata</taxon>
        <taxon>Vertebrata</taxon>
        <taxon>Euteleostomi</taxon>
        <taxon>Mammalia</taxon>
        <taxon>Eutheria</taxon>
        <taxon>Laurasiatheria</taxon>
        <taxon>Chiroptera</taxon>
        <taxon>Yinpterochiroptera</taxon>
        <taxon>Pteropodoidea</taxon>
        <taxon>Pteropodidae</taxon>
        <taxon>Pteropodinae</taxon>
        <taxon>Pteropus</taxon>
    </lineage>
</organism>